<dbReference type="AlphaFoldDB" id="A0A0E9TB63"/>
<organism evidence="1">
    <name type="scientific">Anguilla anguilla</name>
    <name type="common">European freshwater eel</name>
    <name type="synonym">Muraena anguilla</name>
    <dbReference type="NCBI Taxonomy" id="7936"/>
    <lineage>
        <taxon>Eukaryota</taxon>
        <taxon>Metazoa</taxon>
        <taxon>Chordata</taxon>
        <taxon>Craniata</taxon>
        <taxon>Vertebrata</taxon>
        <taxon>Euteleostomi</taxon>
        <taxon>Actinopterygii</taxon>
        <taxon>Neopterygii</taxon>
        <taxon>Teleostei</taxon>
        <taxon>Anguilliformes</taxon>
        <taxon>Anguillidae</taxon>
        <taxon>Anguilla</taxon>
    </lineage>
</organism>
<reference evidence="1" key="2">
    <citation type="journal article" date="2015" name="Fish Shellfish Immunol.">
        <title>Early steps in the European eel (Anguilla anguilla)-Vibrio vulnificus interaction in the gills: Role of the RtxA13 toxin.</title>
        <authorList>
            <person name="Callol A."/>
            <person name="Pajuelo D."/>
            <person name="Ebbesson L."/>
            <person name="Teles M."/>
            <person name="MacKenzie S."/>
            <person name="Amaro C."/>
        </authorList>
    </citation>
    <scope>NUCLEOTIDE SEQUENCE</scope>
</reference>
<reference evidence="1" key="1">
    <citation type="submission" date="2014-11" db="EMBL/GenBank/DDBJ databases">
        <authorList>
            <person name="Amaro Gonzalez C."/>
        </authorList>
    </citation>
    <scope>NUCLEOTIDE SEQUENCE</scope>
</reference>
<sequence length="16" mass="1667">MITPSNSIMLACLSDA</sequence>
<protein>
    <submittedName>
        <fullName evidence="1">Uncharacterized protein</fullName>
    </submittedName>
</protein>
<dbReference type="EMBL" id="GBXM01058624">
    <property type="protein sequence ID" value="JAH49953.1"/>
    <property type="molecule type" value="Transcribed_RNA"/>
</dbReference>
<proteinExistence type="predicted"/>
<evidence type="ECO:0000313" key="1">
    <source>
        <dbReference type="EMBL" id="JAH49953.1"/>
    </source>
</evidence>
<name>A0A0E9TB63_ANGAN</name>
<accession>A0A0E9TB63</accession>